<sequence>MMPRLAAADNQETVPVVQINALAGIKKTLAKNAYNPDLKDGALREYG</sequence>
<dbReference type="Proteomes" id="UP000672039">
    <property type="component" value="Chromosome"/>
</dbReference>
<dbReference type="RefSeq" id="WP_210222315.1">
    <property type="nucleotide sequence ID" value="NZ_CP072801.1"/>
</dbReference>
<organism evidence="1 2">
    <name type="scientific">Thiothrix litoralis</name>
    <dbReference type="NCBI Taxonomy" id="2891210"/>
    <lineage>
        <taxon>Bacteria</taxon>
        <taxon>Pseudomonadati</taxon>
        <taxon>Pseudomonadota</taxon>
        <taxon>Gammaproteobacteria</taxon>
        <taxon>Thiotrichales</taxon>
        <taxon>Thiotrichaceae</taxon>
        <taxon>Thiothrix</taxon>
    </lineage>
</organism>
<reference evidence="1 2" key="1">
    <citation type="submission" date="2021-04" db="EMBL/GenBank/DDBJ databases">
        <title>Genomics, taxonomy and metabolism of representatives of sulfur bacteria of the genus Thiothrix: Thiothrix fructosivorans QT, Thiothrix unzii A1T and three new species, Thiothrix subterranea sp. nov., Thiothrix litoralis sp. nov. and 'Candidatus Thiothrix anitrata' sp. nov.</title>
        <authorList>
            <person name="Ravin N.V."/>
            <person name="Smolyakov D."/>
            <person name="Rudenko T.S."/>
            <person name="Mardanov A.V."/>
            <person name="Beletsky A.V."/>
            <person name="Markov N.D."/>
            <person name="Fomenkov A.I."/>
            <person name="Roberts R.J."/>
            <person name="Karnachuk O.V."/>
            <person name="Novikov A."/>
            <person name="Grabovich M.Y."/>
        </authorList>
    </citation>
    <scope>NUCLEOTIDE SEQUENCE [LARGE SCALE GENOMIC DNA]</scope>
    <source>
        <strain evidence="1 2">AS</strain>
    </source>
</reference>
<gene>
    <name evidence="1" type="ORF">J9253_18425</name>
</gene>
<protein>
    <submittedName>
        <fullName evidence="1">Uncharacterized protein</fullName>
    </submittedName>
</protein>
<keyword evidence="2" id="KW-1185">Reference proteome</keyword>
<proteinExistence type="predicted"/>
<accession>A0ABX7WUM3</accession>
<name>A0ABX7WUM3_9GAMM</name>
<evidence type="ECO:0000313" key="1">
    <source>
        <dbReference type="EMBL" id="QTR45938.1"/>
    </source>
</evidence>
<evidence type="ECO:0000313" key="2">
    <source>
        <dbReference type="Proteomes" id="UP000672039"/>
    </source>
</evidence>
<dbReference type="EMBL" id="CP072801">
    <property type="protein sequence ID" value="QTR45938.1"/>
    <property type="molecule type" value="Genomic_DNA"/>
</dbReference>